<feature type="transmembrane region" description="Helical" evidence="6">
    <location>
        <begin position="212"/>
        <end position="232"/>
    </location>
</feature>
<evidence type="ECO:0000313" key="8">
    <source>
        <dbReference type="Proteomes" id="UP000261811"/>
    </source>
</evidence>
<dbReference type="RefSeq" id="WP_117361867.1">
    <property type="nucleotide sequence ID" value="NZ_QURH01001049.1"/>
</dbReference>
<evidence type="ECO:0000313" key="7">
    <source>
        <dbReference type="EMBL" id="RFU36478.1"/>
    </source>
</evidence>
<feature type="transmembrane region" description="Helical" evidence="6">
    <location>
        <begin position="39"/>
        <end position="59"/>
    </location>
</feature>
<dbReference type="GO" id="GO:0005315">
    <property type="term" value="F:phosphate transmembrane transporter activity"/>
    <property type="evidence" value="ECO:0007669"/>
    <property type="project" value="InterPro"/>
</dbReference>
<protein>
    <submittedName>
        <fullName evidence="7">Inorganic phosphate transporter</fullName>
    </submittedName>
</protein>
<feature type="transmembrane region" description="Helical" evidence="6">
    <location>
        <begin position="79"/>
        <end position="96"/>
    </location>
</feature>
<feature type="transmembrane region" description="Helical" evidence="6">
    <location>
        <begin position="130"/>
        <end position="152"/>
    </location>
</feature>
<evidence type="ECO:0000256" key="4">
    <source>
        <dbReference type="ARBA" id="ARBA00022989"/>
    </source>
</evidence>
<comment type="subcellular location">
    <subcellularLocation>
        <location evidence="1">Membrane</location>
        <topology evidence="1">Multi-pass membrane protein</topology>
    </subcellularLocation>
</comment>
<evidence type="ECO:0000256" key="1">
    <source>
        <dbReference type="ARBA" id="ARBA00004141"/>
    </source>
</evidence>
<keyword evidence="5 6" id="KW-0472">Membrane</keyword>
<dbReference type="InterPro" id="IPR001204">
    <property type="entry name" value="Phos_transporter"/>
</dbReference>
<reference evidence="7 8" key="1">
    <citation type="submission" date="2018-08" db="EMBL/GenBank/DDBJ databases">
        <title>Actinomadura jelena sp. nov., a novel Actinomycete isolated from soil in Chad.</title>
        <authorList>
            <person name="Shi L."/>
        </authorList>
    </citation>
    <scope>NUCLEOTIDE SEQUENCE [LARGE SCALE GENOMIC DNA]</scope>
    <source>
        <strain evidence="7 8">NEAU-G17</strain>
    </source>
</reference>
<dbReference type="OrthoDB" id="2373967at2"/>
<comment type="caution">
    <text evidence="7">The sequence shown here is derived from an EMBL/GenBank/DDBJ whole genome shotgun (WGS) entry which is preliminary data.</text>
</comment>
<proteinExistence type="predicted"/>
<dbReference type="Pfam" id="PF01384">
    <property type="entry name" value="PHO4"/>
    <property type="match status" value="1"/>
</dbReference>
<evidence type="ECO:0000256" key="2">
    <source>
        <dbReference type="ARBA" id="ARBA00022448"/>
    </source>
</evidence>
<feature type="transmembrane region" description="Helical" evidence="6">
    <location>
        <begin position="6"/>
        <end position="27"/>
    </location>
</feature>
<name>A0A372JAR6_9ACTN</name>
<dbReference type="GO" id="GO:0016020">
    <property type="term" value="C:membrane"/>
    <property type="evidence" value="ECO:0007669"/>
    <property type="project" value="UniProtKB-SubCell"/>
</dbReference>
<gene>
    <name evidence="7" type="ORF">DZF91_38040</name>
</gene>
<dbReference type="Proteomes" id="UP000261811">
    <property type="component" value="Unassembled WGS sequence"/>
</dbReference>
<dbReference type="GO" id="GO:0035435">
    <property type="term" value="P:phosphate ion transmembrane transport"/>
    <property type="evidence" value="ECO:0007669"/>
    <property type="project" value="TreeGrafter"/>
</dbReference>
<dbReference type="AlphaFoldDB" id="A0A372JAR6"/>
<accession>A0A372JAR6</accession>
<keyword evidence="8" id="KW-1185">Reference proteome</keyword>
<feature type="transmembrane region" description="Helical" evidence="6">
    <location>
        <begin position="103"/>
        <end position="124"/>
    </location>
</feature>
<evidence type="ECO:0000256" key="6">
    <source>
        <dbReference type="SAM" id="Phobius"/>
    </source>
</evidence>
<keyword evidence="2" id="KW-0813">Transport</keyword>
<dbReference type="PANTHER" id="PTHR11101:SF80">
    <property type="entry name" value="PHOSPHATE TRANSPORTER"/>
    <property type="match status" value="1"/>
</dbReference>
<keyword evidence="4 6" id="KW-1133">Transmembrane helix</keyword>
<keyword evidence="3 6" id="KW-0812">Transmembrane</keyword>
<dbReference type="PANTHER" id="PTHR11101">
    <property type="entry name" value="PHOSPHATE TRANSPORTER"/>
    <property type="match status" value="1"/>
</dbReference>
<feature type="transmembrane region" description="Helical" evidence="6">
    <location>
        <begin position="303"/>
        <end position="324"/>
    </location>
</feature>
<sequence length="327" mass="32273">MTWAIAFGLVALGFVYVSGVNDGATLLGLGGRYPRSSRLALAVLVVVPLVVVPEAAGLSVARTFTERLADLGDPHGAEAFLFGVAVALAVVVGLSLRGLPTSLTLAVVGGIGGAGLGAGLPVSWSGLAGVLAIGAAAPLVGLGLGYVFGVAARRVPGFDGMPHAVRTVHVLAYGAQCAAYAANDGQKMYAVVSVARDVAAARRLGAVGPVQVSPLMLAAVAAVFCAGALSAVHRVGERLGRGLVLARPLHVVSTEAAAAAAVTASSFAGAPVSMTQSVAAGVVGVAASEGPTRVRWPNVARIGAAWVFTLPLALTAGALAGLAVRAL</sequence>
<organism evidence="7 8">
    <name type="scientific">Actinomadura logoneensis</name>
    <dbReference type="NCBI Taxonomy" id="2293572"/>
    <lineage>
        <taxon>Bacteria</taxon>
        <taxon>Bacillati</taxon>
        <taxon>Actinomycetota</taxon>
        <taxon>Actinomycetes</taxon>
        <taxon>Streptosporangiales</taxon>
        <taxon>Thermomonosporaceae</taxon>
        <taxon>Actinomadura</taxon>
    </lineage>
</organism>
<evidence type="ECO:0000256" key="3">
    <source>
        <dbReference type="ARBA" id="ARBA00022692"/>
    </source>
</evidence>
<dbReference type="EMBL" id="QURH01001049">
    <property type="protein sequence ID" value="RFU36478.1"/>
    <property type="molecule type" value="Genomic_DNA"/>
</dbReference>
<evidence type="ECO:0000256" key="5">
    <source>
        <dbReference type="ARBA" id="ARBA00023136"/>
    </source>
</evidence>